<name>A0A2N5W360_9BASI</name>
<sequence>MVPRTLPKRLRERLRTNVSSRLSEGVLTTLRRCPHNAFSWKASGGRGQFLENRPVVHLASEGCLFN</sequence>
<evidence type="ECO:0000313" key="2">
    <source>
        <dbReference type="Proteomes" id="UP000235388"/>
    </source>
</evidence>
<comment type="caution">
    <text evidence="1">The sequence shown here is derived from an EMBL/GenBank/DDBJ whole genome shotgun (WGS) entry which is preliminary data.</text>
</comment>
<protein>
    <submittedName>
        <fullName evidence="1">Uncharacterized protein</fullName>
    </submittedName>
</protein>
<keyword evidence="2" id="KW-1185">Reference proteome</keyword>
<proteinExistence type="predicted"/>
<gene>
    <name evidence="1" type="ORF">PCANC_05105</name>
</gene>
<reference evidence="1 2" key="1">
    <citation type="submission" date="2017-11" db="EMBL/GenBank/DDBJ databases">
        <title>De novo assembly and phasing of dikaryotic genomes from two isolates of Puccinia coronata f. sp. avenae, the causal agent of oat crown rust.</title>
        <authorList>
            <person name="Miller M.E."/>
            <person name="Zhang Y."/>
            <person name="Omidvar V."/>
            <person name="Sperschneider J."/>
            <person name="Schwessinger B."/>
            <person name="Raley C."/>
            <person name="Palmer J.M."/>
            <person name="Garnica D."/>
            <person name="Upadhyaya N."/>
            <person name="Rathjen J."/>
            <person name="Taylor J.M."/>
            <person name="Park R.F."/>
            <person name="Dodds P.N."/>
            <person name="Hirsch C.D."/>
            <person name="Kianian S.F."/>
            <person name="Figueroa M."/>
        </authorList>
    </citation>
    <scope>NUCLEOTIDE SEQUENCE [LARGE SCALE GENOMIC DNA]</scope>
    <source>
        <strain evidence="1">12NC29</strain>
    </source>
</reference>
<dbReference type="EMBL" id="PGCJ01000018">
    <property type="protein sequence ID" value="PLW56689.1"/>
    <property type="molecule type" value="Genomic_DNA"/>
</dbReference>
<evidence type="ECO:0000313" key="1">
    <source>
        <dbReference type="EMBL" id="PLW56689.1"/>
    </source>
</evidence>
<accession>A0A2N5W360</accession>
<dbReference type="AlphaFoldDB" id="A0A2N5W360"/>
<organism evidence="1 2">
    <name type="scientific">Puccinia coronata f. sp. avenae</name>
    <dbReference type="NCBI Taxonomy" id="200324"/>
    <lineage>
        <taxon>Eukaryota</taxon>
        <taxon>Fungi</taxon>
        <taxon>Dikarya</taxon>
        <taxon>Basidiomycota</taxon>
        <taxon>Pucciniomycotina</taxon>
        <taxon>Pucciniomycetes</taxon>
        <taxon>Pucciniales</taxon>
        <taxon>Pucciniaceae</taxon>
        <taxon>Puccinia</taxon>
    </lineage>
</organism>
<dbReference type="Proteomes" id="UP000235388">
    <property type="component" value="Unassembled WGS sequence"/>
</dbReference>